<dbReference type="AlphaFoldDB" id="A0A0E9NNB6"/>
<name>A0A0E9NNB6_SAICN</name>
<reference evidence="1 2" key="2">
    <citation type="journal article" date="2014" name="J. Gen. Appl. Microbiol.">
        <title>The early diverging ascomycetous budding yeast Saitoella complicata has three histone deacetylases belonging to the Clr6, Hos2, and Rpd3 lineages.</title>
        <authorList>
            <person name="Nishida H."/>
            <person name="Matsumoto T."/>
            <person name="Kondo S."/>
            <person name="Hamamoto M."/>
            <person name="Yoshikawa H."/>
        </authorList>
    </citation>
    <scope>NUCLEOTIDE SEQUENCE [LARGE SCALE GENOMIC DNA]</scope>
    <source>
        <strain evidence="1 2">NRRL Y-17804</strain>
    </source>
</reference>
<reference evidence="1 2" key="3">
    <citation type="journal article" date="2015" name="Genome Announc.">
        <title>Draft Genome Sequence of the Archiascomycetous Yeast Saitoella complicata.</title>
        <authorList>
            <person name="Yamauchi K."/>
            <person name="Kondo S."/>
            <person name="Hamamoto M."/>
            <person name="Takahashi Y."/>
            <person name="Ogura Y."/>
            <person name="Hayashi T."/>
            <person name="Nishida H."/>
        </authorList>
    </citation>
    <scope>NUCLEOTIDE SEQUENCE [LARGE SCALE GENOMIC DNA]</scope>
    <source>
        <strain evidence="1 2">NRRL Y-17804</strain>
    </source>
</reference>
<sequence length="73" mass="7850">MQVATPAVSAPFISWEDGMRAVWQSVCLGFLTWTTASGIRASSSQNHPRSVTVNSNPARSLLRSLPITPFSSS</sequence>
<comment type="caution">
    <text evidence="1">The sequence shown here is derived from an EMBL/GenBank/DDBJ whole genome shotgun (WGS) entry which is preliminary data.</text>
</comment>
<evidence type="ECO:0000313" key="2">
    <source>
        <dbReference type="Proteomes" id="UP000033140"/>
    </source>
</evidence>
<gene>
    <name evidence="1" type="ORF">G7K_5413-t1</name>
</gene>
<protein>
    <submittedName>
        <fullName evidence="1">Uncharacterized protein</fullName>
    </submittedName>
</protein>
<dbReference type="EMBL" id="BACD03000044">
    <property type="protein sequence ID" value="GAO51308.1"/>
    <property type="molecule type" value="Genomic_DNA"/>
</dbReference>
<evidence type="ECO:0000313" key="1">
    <source>
        <dbReference type="EMBL" id="GAO51308.1"/>
    </source>
</evidence>
<keyword evidence="2" id="KW-1185">Reference proteome</keyword>
<dbReference type="Proteomes" id="UP000033140">
    <property type="component" value="Unassembled WGS sequence"/>
</dbReference>
<reference evidence="1 2" key="1">
    <citation type="journal article" date="2011" name="J. Gen. Appl. Microbiol.">
        <title>Draft genome sequencing of the enigmatic yeast Saitoella complicata.</title>
        <authorList>
            <person name="Nishida H."/>
            <person name="Hamamoto M."/>
            <person name="Sugiyama J."/>
        </authorList>
    </citation>
    <scope>NUCLEOTIDE SEQUENCE [LARGE SCALE GENOMIC DNA]</scope>
    <source>
        <strain evidence="1 2">NRRL Y-17804</strain>
    </source>
</reference>
<accession>A0A0E9NNB6</accession>
<organism evidence="1 2">
    <name type="scientific">Saitoella complicata (strain BCRC 22490 / CBS 7301 / JCM 7358 / NBRC 10748 / NRRL Y-17804)</name>
    <dbReference type="NCBI Taxonomy" id="698492"/>
    <lineage>
        <taxon>Eukaryota</taxon>
        <taxon>Fungi</taxon>
        <taxon>Dikarya</taxon>
        <taxon>Ascomycota</taxon>
        <taxon>Taphrinomycotina</taxon>
        <taxon>Taphrinomycotina incertae sedis</taxon>
        <taxon>Saitoella</taxon>
    </lineage>
</organism>
<proteinExistence type="predicted"/>